<dbReference type="RefSeq" id="WP_406695876.1">
    <property type="nucleotide sequence ID" value="NZ_CP155447.1"/>
</dbReference>
<dbReference type="InterPro" id="IPR006626">
    <property type="entry name" value="PbH1"/>
</dbReference>
<dbReference type="EMBL" id="CP155447">
    <property type="protein sequence ID" value="XBH03139.1"/>
    <property type="molecule type" value="Genomic_DNA"/>
</dbReference>
<feature type="domain" description="Periplasmic copper-binding protein NosD beta helix" evidence="1">
    <location>
        <begin position="223"/>
        <end position="393"/>
    </location>
</feature>
<evidence type="ECO:0000259" key="1">
    <source>
        <dbReference type="Pfam" id="PF05048"/>
    </source>
</evidence>
<evidence type="ECO:0000313" key="2">
    <source>
        <dbReference type="EMBL" id="XBH03139.1"/>
    </source>
</evidence>
<gene>
    <name evidence="2" type="ORF">V5E97_33260</name>
</gene>
<dbReference type="InterPro" id="IPR007742">
    <property type="entry name" value="NosD_dom"/>
</dbReference>
<dbReference type="InterPro" id="IPR011050">
    <property type="entry name" value="Pectin_lyase_fold/virulence"/>
</dbReference>
<dbReference type="InterPro" id="IPR012334">
    <property type="entry name" value="Pectin_lyas_fold"/>
</dbReference>
<dbReference type="AlphaFoldDB" id="A0AAU7CCU1"/>
<sequence length="452" mass="48752">MSMIPPHIRWRQFSRIAIVLGAGTVAYGDDFAPKSDEQQLPTAMHSAMSERPTISVGRTGTDLIGADNRALQAAVDYVAGLGGGVVEIGEGEYLMRDSLHLRSNVTVRGQKDKTILRKADAVVAPLALDGDFGEQQITVETPSGFAVGAGVAIWDDNAGGFHTTVARVTGRHGKTFSIDAPLMADCMVANHAKAATVFPVVSGVNLQGATVENLVIEGSKNTNPMLNGCRGAGIYLYRGFGTVVRNCVVRNYHGDGISFQQSNDVSVIDCISEENSDLGLHPGSGSQRPVLRNNVARNNGTDGLFLCWRVRHGVFENNRLEANGRFGISIGHKDSDNLLRGNQVIRNGSNGVFFRNETTGMSPHRNRLQANIIEDNGREPGTAGIRVRGEPTGLIFEDNVIRDTRVGAKQRQTVGILVEDRVGPIQIETNQIEATTAIDDHRREKAKPEAPK</sequence>
<dbReference type="Pfam" id="PF05048">
    <property type="entry name" value="NosD"/>
    <property type="match status" value="1"/>
</dbReference>
<protein>
    <submittedName>
        <fullName evidence="2">Right-handed parallel beta-helix repeat-containing protein</fullName>
    </submittedName>
</protein>
<reference evidence="2" key="1">
    <citation type="submission" date="2024-05" db="EMBL/GenBank/DDBJ databases">
        <title>Planctomycetes of the genus Singulisphaera possess chitinolytic capabilities.</title>
        <authorList>
            <person name="Ivanova A."/>
        </authorList>
    </citation>
    <scope>NUCLEOTIDE SEQUENCE</scope>
    <source>
        <strain evidence="2">Ch08T</strain>
    </source>
</reference>
<proteinExistence type="predicted"/>
<dbReference type="SMART" id="SM00710">
    <property type="entry name" value="PbH1"/>
    <property type="match status" value="8"/>
</dbReference>
<dbReference type="Gene3D" id="2.160.20.10">
    <property type="entry name" value="Single-stranded right-handed beta-helix, Pectin lyase-like"/>
    <property type="match status" value="2"/>
</dbReference>
<accession>A0AAU7CCU1</accession>
<organism evidence="2">
    <name type="scientific">Singulisphaera sp. Ch08</name>
    <dbReference type="NCBI Taxonomy" id="3120278"/>
    <lineage>
        <taxon>Bacteria</taxon>
        <taxon>Pseudomonadati</taxon>
        <taxon>Planctomycetota</taxon>
        <taxon>Planctomycetia</taxon>
        <taxon>Isosphaerales</taxon>
        <taxon>Isosphaeraceae</taxon>
        <taxon>Singulisphaera</taxon>
    </lineage>
</organism>
<name>A0AAU7CCU1_9BACT</name>
<dbReference type="SUPFAM" id="SSF51126">
    <property type="entry name" value="Pectin lyase-like"/>
    <property type="match status" value="1"/>
</dbReference>